<proteinExistence type="predicted"/>
<accession>A0A7S7NT22</accession>
<protein>
    <submittedName>
        <fullName evidence="2">Uncharacterized protein</fullName>
    </submittedName>
</protein>
<feature type="region of interest" description="Disordered" evidence="1">
    <location>
        <begin position="64"/>
        <end position="83"/>
    </location>
</feature>
<keyword evidence="3" id="KW-1185">Reference proteome</keyword>
<dbReference type="AlphaFoldDB" id="A0A7S7NT22"/>
<feature type="region of interest" description="Disordered" evidence="1">
    <location>
        <begin position="1"/>
        <end position="20"/>
    </location>
</feature>
<gene>
    <name evidence="2" type="ORF">IRI77_04965</name>
</gene>
<dbReference type="KEGG" id="pfer:IRI77_04965"/>
<feature type="compositionally biased region" description="Polar residues" evidence="1">
    <location>
        <begin position="1"/>
        <end position="18"/>
    </location>
</feature>
<dbReference type="RefSeq" id="WP_194450973.1">
    <property type="nucleotide sequence ID" value="NZ_CP063849.1"/>
</dbReference>
<reference evidence="2 3" key="1">
    <citation type="submission" date="2020-10" db="EMBL/GenBank/DDBJ databases">
        <title>Complete genome sequence of Paludibaculum fermentans P105T, a facultatively anaerobic acidobacterium capable of dissimilatory Fe(III) reduction.</title>
        <authorList>
            <person name="Dedysh S.N."/>
            <person name="Beletsky A.V."/>
            <person name="Kulichevskaya I.S."/>
            <person name="Mardanov A.V."/>
            <person name="Ravin N.V."/>
        </authorList>
    </citation>
    <scope>NUCLEOTIDE SEQUENCE [LARGE SCALE GENOMIC DNA]</scope>
    <source>
        <strain evidence="2 3">P105</strain>
    </source>
</reference>
<sequence length="197" mass="22205">MEQKSQDQTPEVSPQTQGEDWKNVVRSVIQEYVTVERRQTEPAYKNELVEERRRRESLERRVNELVEENKRSRQAAEETDRGSQIRAELQRLGVAKVDLAFKIVKDEIVRTAEGALIAKTAEGERGLREHLTSFVQENPEFLPARIAGGSGALSPQRAGGGSYGVELERIHPGMSADELQRVREQISQVAAQSLRGE</sequence>
<evidence type="ECO:0000313" key="2">
    <source>
        <dbReference type="EMBL" id="QOY89311.1"/>
    </source>
</evidence>
<dbReference type="Proteomes" id="UP000593892">
    <property type="component" value="Chromosome"/>
</dbReference>
<organism evidence="2 3">
    <name type="scientific">Paludibaculum fermentans</name>
    <dbReference type="NCBI Taxonomy" id="1473598"/>
    <lineage>
        <taxon>Bacteria</taxon>
        <taxon>Pseudomonadati</taxon>
        <taxon>Acidobacteriota</taxon>
        <taxon>Terriglobia</taxon>
        <taxon>Bryobacterales</taxon>
        <taxon>Bryobacteraceae</taxon>
        <taxon>Paludibaculum</taxon>
    </lineage>
</organism>
<name>A0A7S7NT22_PALFE</name>
<dbReference type="EMBL" id="CP063849">
    <property type="protein sequence ID" value="QOY89311.1"/>
    <property type="molecule type" value="Genomic_DNA"/>
</dbReference>
<evidence type="ECO:0000313" key="3">
    <source>
        <dbReference type="Proteomes" id="UP000593892"/>
    </source>
</evidence>
<evidence type="ECO:0000256" key="1">
    <source>
        <dbReference type="SAM" id="MobiDB-lite"/>
    </source>
</evidence>